<accession>A0A6G1KQF9</accession>
<dbReference type="Pfam" id="PF00106">
    <property type="entry name" value="adh_short"/>
    <property type="match status" value="1"/>
</dbReference>
<evidence type="ECO:0000313" key="4">
    <source>
        <dbReference type="Proteomes" id="UP000799428"/>
    </source>
</evidence>
<dbReference type="GO" id="GO:0016491">
    <property type="term" value="F:oxidoreductase activity"/>
    <property type="evidence" value="ECO:0007669"/>
    <property type="project" value="UniProtKB-KW"/>
</dbReference>
<dbReference type="AlphaFoldDB" id="A0A6G1KQF9"/>
<protein>
    <submittedName>
        <fullName evidence="3">Short-chain dehydrogenase/reductase-like protein SDR</fullName>
    </submittedName>
</protein>
<dbReference type="PANTHER" id="PTHR43669">
    <property type="entry name" value="5-KETO-D-GLUCONATE 5-REDUCTASE"/>
    <property type="match status" value="1"/>
</dbReference>
<comment type="similarity">
    <text evidence="1">Belongs to the short-chain dehydrogenases/reductases (SDR) family.</text>
</comment>
<reference evidence="3" key="1">
    <citation type="journal article" date="2020" name="Stud. Mycol.">
        <title>101 Dothideomycetes genomes: a test case for predicting lifestyles and emergence of pathogens.</title>
        <authorList>
            <person name="Haridas S."/>
            <person name="Albert R."/>
            <person name="Binder M."/>
            <person name="Bloem J."/>
            <person name="Labutti K."/>
            <person name="Salamov A."/>
            <person name="Andreopoulos B."/>
            <person name="Baker S."/>
            <person name="Barry K."/>
            <person name="Bills G."/>
            <person name="Bluhm B."/>
            <person name="Cannon C."/>
            <person name="Castanera R."/>
            <person name="Culley D."/>
            <person name="Daum C."/>
            <person name="Ezra D."/>
            <person name="Gonzalez J."/>
            <person name="Henrissat B."/>
            <person name="Kuo A."/>
            <person name="Liang C."/>
            <person name="Lipzen A."/>
            <person name="Lutzoni F."/>
            <person name="Magnuson J."/>
            <person name="Mondo S."/>
            <person name="Nolan M."/>
            <person name="Ohm R."/>
            <person name="Pangilinan J."/>
            <person name="Park H.-J."/>
            <person name="Ramirez L."/>
            <person name="Alfaro M."/>
            <person name="Sun H."/>
            <person name="Tritt A."/>
            <person name="Yoshinaga Y."/>
            <person name="Zwiers L.-H."/>
            <person name="Turgeon B."/>
            <person name="Goodwin S."/>
            <person name="Spatafora J."/>
            <person name="Crous P."/>
            <person name="Grigoriev I."/>
        </authorList>
    </citation>
    <scope>NUCLEOTIDE SEQUENCE</scope>
    <source>
        <strain evidence="3">CBS 279.74</strain>
    </source>
</reference>
<dbReference type="SUPFAM" id="SSF51735">
    <property type="entry name" value="NAD(P)-binding Rossmann-fold domains"/>
    <property type="match status" value="1"/>
</dbReference>
<dbReference type="Proteomes" id="UP000799428">
    <property type="component" value="Unassembled WGS sequence"/>
</dbReference>
<dbReference type="EMBL" id="MU005764">
    <property type="protein sequence ID" value="KAF2715050.1"/>
    <property type="molecule type" value="Genomic_DNA"/>
</dbReference>
<keyword evidence="2" id="KW-0560">Oxidoreductase</keyword>
<dbReference type="Gene3D" id="3.40.50.720">
    <property type="entry name" value="NAD(P)-binding Rossmann-like Domain"/>
    <property type="match status" value="1"/>
</dbReference>
<evidence type="ECO:0000256" key="2">
    <source>
        <dbReference type="ARBA" id="ARBA00023002"/>
    </source>
</evidence>
<proteinExistence type="inferred from homology"/>
<evidence type="ECO:0000256" key="1">
    <source>
        <dbReference type="ARBA" id="ARBA00006484"/>
    </source>
</evidence>
<dbReference type="OrthoDB" id="5336600at2759"/>
<name>A0A6G1KQF9_9PLEO</name>
<dbReference type="InterPro" id="IPR002347">
    <property type="entry name" value="SDR_fam"/>
</dbReference>
<evidence type="ECO:0000313" key="3">
    <source>
        <dbReference type="EMBL" id="KAF2715050.1"/>
    </source>
</evidence>
<dbReference type="PANTHER" id="PTHR43669:SF3">
    <property type="entry name" value="ALCOHOL DEHYDROGENASE, PUTATIVE (AFU_ORTHOLOGUE AFUA_3G03445)-RELATED"/>
    <property type="match status" value="1"/>
</dbReference>
<sequence length="230" mass="24743">MSPRTIVVFGSGPGIGNHVAAAFASHGFEHVILLARNAERLKSSDAGFVTSASPKAKVTTLRLDLADTASIPGVLEKIEEIAPEIEVVFFNAAVVQFTEGALSVSVETIETDFKVTNLALYSIAQWAVPRLTTLAAKSPTTKPSLLVTNSHLPWDPVPQLLSLSLVKAAQRNMVTSLSRAYGERGVHFGLITVQGIVSPEAKVVNPKNIAEKAWNFFEEGKNLEIVIKEE</sequence>
<organism evidence="3 4">
    <name type="scientific">Pleomassaria siparia CBS 279.74</name>
    <dbReference type="NCBI Taxonomy" id="1314801"/>
    <lineage>
        <taxon>Eukaryota</taxon>
        <taxon>Fungi</taxon>
        <taxon>Dikarya</taxon>
        <taxon>Ascomycota</taxon>
        <taxon>Pezizomycotina</taxon>
        <taxon>Dothideomycetes</taxon>
        <taxon>Pleosporomycetidae</taxon>
        <taxon>Pleosporales</taxon>
        <taxon>Pleomassariaceae</taxon>
        <taxon>Pleomassaria</taxon>
    </lineage>
</organism>
<gene>
    <name evidence="3" type="ORF">K504DRAFT_17563</name>
</gene>
<keyword evidence="4" id="KW-1185">Reference proteome</keyword>
<dbReference type="InterPro" id="IPR036291">
    <property type="entry name" value="NAD(P)-bd_dom_sf"/>
</dbReference>